<dbReference type="Pfam" id="PF00230">
    <property type="entry name" value="MIP"/>
    <property type="match status" value="1"/>
</dbReference>
<proteinExistence type="inferred from homology"/>
<dbReference type="NCBIfam" id="TIGR00861">
    <property type="entry name" value="MIP"/>
    <property type="match status" value="1"/>
</dbReference>
<keyword evidence="5 8" id="KW-1133">Transmembrane helix</keyword>
<dbReference type="GO" id="GO:0005886">
    <property type="term" value="C:plasma membrane"/>
    <property type="evidence" value="ECO:0007669"/>
    <property type="project" value="TreeGrafter"/>
</dbReference>
<accession>H0E0H9</accession>
<feature type="transmembrane region" description="Helical" evidence="8">
    <location>
        <begin position="272"/>
        <end position="295"/>
    </location>
</feature>
<sequence>MSTITREPPPAAALRPAPVRERIRRRADRLRATFAGELVAELAGTFVLMALINGVVAAAVVGLTESGRTQAVFQASGDWMLIAWGAGFAVVFAIYVAGGVTGAHLNPAITLAMAARRGFPWRKVPAYWAVQVIGAFLGAALIYWNYHDAINAFEAAHHITRGSADSAATFGIWGTTPAPYFTSWFGPFLDQVIGTAFLVGLVLAVVDEHNLPPKGNLSPFLIGLIVVVIGIAFGPNAGYAINPARDLGPRILAWFEGWGSVALPGNYGNVDAYMWIPILGPLVGGLIGAFAYDGVIRKVLIARKPPARGVQEHGRVAEDL</sequence>
<evidence type="ECO:0000256" key="3">
    <source>
        <dbReference type="ARBA" id="ARBA00022448"/>
    </source>
</evidence>
<dbReference type="InterPro" id="IPR050363">
    <property type="entry name" value="MIP/Aquaporin"/>
</dbReference>
<protein>
    <submittedName>
        <fullName evidence="9">Glycerol uptake facilitator protein</fullName>
    </submittedName>
</protein>
<evidence type="ECO:0000313" key="9">
    <source>
        <dbReference type="EMBL" id="EHN12798.1"/>
    </source>
</evidence>
<name>H0E0H9_9ACTN</name>
<comment type="subcellular location">
    <subcellularLocation>
        <location evidence="1">Membrane</location>
        <topology evidence="1">Multi-pass membrane protein</topology>
    </subcellularLocation>
</comment>
<dbReference type="GO" id="GO:0015254">
    <property type="term" value="F:glycerol channel activity"/>
    <property type="evidence" value="ECO:0007669"/>
    <property type="project" value="TreeGrafter"/>
</dbReference>
<feature type="transmembrane region" description="Helical" evidence="8">
    <location>
        <begin position="126"/>
        <end position="146"/>
    </location>
</feature>
<dbReference type="OrthoDB" id="9807293at2"/>
<dbReference type="PATRIC" id="fig|1097667.3.peg.286"/>
<gene>
    <name evidence="9" type="ORF">PAI11_02870</name>
</gene>
<dbReference type="RefSeq" id="WP_007570075.1">
    <property type="nucleotide sequence ID" value="NZ_AGUD01000010.1"/>
</dbReference>
<feature type="transmembrane region" description="Helical" evidence="8">
    <location>
        <begin position="184"/>
        <end position="206"/>
    </location>
</feature>
<dbReference type="AlphaFoldDB" id="H0E0H9"/>
<dbReference type="CDD" id="cd00333">
    <property type="entry name" value="MIP"/>
    <property type="match status" value="1"/>
</dbReference>
<dbReference type="Gene3D" id="1.20.1080.10">
    <property type="entry name" value="Glycerol uptake facilitator protein"/>
    <property type="match status" value="1"/>
</dbReference>
<dbReference type="EMBL" id="AGUD01000010">
    <property type="protein sequence ID" value="EHN12798.1"/>
    <property type="molecule type" value="Genomic_DNA"/>
</dbReference>
<feature type="transmembrane region" description="Helical" evidence="8">
    <location>
        <begin position="81"/>
        <end position="105"/>
    </location>
</feature>
<dbReference type="PANTHER" id="PTHR43829">
    <property type="entry name" value="AQUAPORIN OR AQUAGLYCEROPORIN RELATED"/>
    <property type="match status" value="1"/>
</dbReference>
<organism evidence="9 10">
    <name type="scientific">Patulibacter medicamentivorans</name>
    <dbReference type="NCBI Taxonomy" id="1097667"/>
    <lineage>
        <taxon>Bacteria</taxon>
        <taxon>Bacillati</taxon>
        <taxon>Actinomycetota</taxon>
        <taxon>Thermoleophilia</taxon>
        <taxon>Solirubrobacterales</taxon>
        <taxon>Patulibacteraceae</taxon>
        <taxon>Patulibacter</taxon>
    </lineage>
</organism>
<reference evidence="9 10" key="1">
    <citation type="journal article" date="2013" name="Biodegradation">
        <title>Quantitative proteomic analysis of ibuprofen-degrading Patulibacter sp. strain I11.</title>
        <authorList>
            <person name="Almeida B."/>
            <person name="Kjeldal H."/>
            <person name="Lolas I."/>
            <person name="Knudsen A.D."/>
            <person name="Carvalho G."/>
            <person name="Nielsen K.L."/>
            <person name="Barreto Crespo M.T."/>
            <person name="Stensballe A."/>
            <person name="Nielsen J.L."/>
        </authorList>
    </citation>
    <scope>NUCLEOTIDE SEQUENCE [LARGE SCALE GENOMIC DNA]</scope>
    <source>
        <strain evidence="9 10">I11</strain>
    </source>
</reference>
<evidence type="ECO:0000256" key="4">
    <source>
        <dbReference type="ARBA" id="ARBA00022692"/>
    </source>
</evidence>
<dbReference type="InterPro" id="IPR000425">
    <property type="entry name" value="MIP"/>
</dbReference>
<keyword evidence="4 7" id="KW-0812">Transmembrane</keyword>
<evidence type="ECO:0000256" key="2">
    <source>
        <dbReference type="ARBA" id="ARBA00006175"/>
    </source>
</evidence>
<evidence type="ECO:0000256" key="1">
    <source>
        <dbReference type="ARBA" id="ARBA00004141"/>
    </source>
</evidence>
<dbReference type="PROSITE" id="PS00221">
    <property type="entry name" value="MIP"/>
    <property type="match status" value="1"/>
</dbReference>
<feature type="transmembrane region" description="Helical" evidence="8">
    <location>
        <begin position="218"/>
        <end position="241"/>
    </location>
</feature>
<keyword evidence="10" id="KW-1185">Reference proteome</keyword>
<evidence type="ECO:0000313" key="10">
    <source>
        <dbReference type="Proteomes" id="UP000005143"/>
    </source>
</evidence>
<dbReference type="InterPro" id="IPR022357">
    <property type="entry name" value="MIP_CS"/>
</dbReference>
<evidence type="ECO:0000256" key="7">
    <source>
        <dbReference type="RuleBase" id="RU000477"/>
    </source>
</evidence>
<dbReference type="PRINTS" id="PR00783">
    <property type="entry name" value="MINTRINSICP"/>
</dbReference>
<evidence type="ECO:0000256" key="8">
    <source>
        <dbReference type="SAM" id="Phobius"/>
    </source>
</evidence>
<dbReference type="PANTHER" id="PTHR43829:SF9">
    <property type="entry name" value="AQUAPORIN-9"/>
    <property type="match status" value="1"/>
</dbReference>
<comment type="similarity">
    <text evidence="2 7">Belongs to the MIP/aquaporin (TC 1.A.8) family.</text>
</comment>
<dbReference type="InterPro" id="IPR023271">
    <property type="entry name" value="Aquaporin-like"/>
</dbReference>
<evidence type="ECO:0000256" key="5">
    <source>
        <dbReference type="ARBA" id="ARBA00022989"/>
    </source>
</evidence>
<feature type="transmembrane region" description="Helical" evidence="8">
    <location>
        <begin position="34"/>
        <end position="61"/>
    </location>
</feature>
<evidence type="ECO:0000256" key="6">
    <source>
        <dbReference type="ARBA" id="ARBA00023136"/>
    </source>
</evidence>
<dbReference type="SUPFAM" id="SSF81338">
    <property type="entry name" value="Aquaporin-like"/>
    <property type="match status" value="1"/>
</dbReference>
<dbReference type="Proteomes" id="UP000005143">
    <property type="component" value="Unassembled WGS sequence"/>
</dbReference>
<comment type="caution">
    <text evidence="9">The sequence shown here is derived from an EMBL/GenBank/DDBJ whole genome shotgun (WGS) entry which is preliminary data.</text>
</comment>
<keyword evidence="3 7" id="KW-0813">Transport</keyword>
<keyword evidence="6 8" id="KW-0472">Membrane</keyword>